<organism evidence="1 2">
    <name type="scientific">Mycena maculata</name>
    <dbReference type="NCBI Taxonomy" id="230809"/>
    <lineage>
        <taxon>Eukaryota</taxon>
        <taxon>Fungi</taxon>
        <taxon>Dikarya</taxon>
        <taxon>Basidiomycota</taxon>
        <taxon>Agaricomycotina</taxon>
        <taxon>Agaricomycetes</taxon>
        <taxon>Agaricomycetidae</taxon>
        <taxon>Agaricales</taxon>
        <taxon>Marasmiineae</taxon>
        <taxon>Mycenaceae</taxon>
        <taxon>Mycena</taxon>
    </lineage>
</organism>
<reference evidence="1" key="1">
    <citation type="submission" date="2023-03" db="EMBL/GenBank/DDBJ databases">
        <title>Massive genome expansion in bonnet fungi (Mycena s.s.) driven by repeated elements and novel gene families across ecological guilds.</title>
        <authorList>
            <consortium name="Lawrence Berkeley National Laboratory"/>
            <person name="Harder C.B."/>
            <person name="Miyauchi S."/>
            <person name="Viragh M."/>
            <person name="Kuo A."/>
            <person name="Thoen E."/>
            <person name="Andreopoulos B."/>
            <person name="Lu D."/>
            <person name="Skrede I."/>
            <person name="Drula E."/>
            <person name="Henrissat B."/>
            <person name="Morin E."/>
            <person name="Kohler A."/>
            <person name="Barry K."/>
            <person name="LaButti K."/>
            <person name="Morin E."/>
            <person name="Salamov A."/>
            <person name="Lipzen A."/>
            <person name="Mereny Z."/>
            <person name="Hegedus B."/>
            <person name="Baldrian P."/>
            <person name="Stursova M."/>
            <person name="Weitz H."/>
            <person name="Taylor A."/>
            <person name="Grigoriev I.V."/>
            <person name="Nagy L.G."/>
            <person name="Martin F."/>
            <person name="Kauserud H."/>
        </authorList>
    </citation>
    <scope>NUCLEOTIDE SEQUENCE</scope>
    <source>
        <strain evidence="1">CBHHK188m</strain>
    </source>
</reference>
<dbReference type="Proteomes" id="UP001215280">
    <property type="component" value="Unassembled WGS sequence"/>
</dbReference>
<evidence type="ECO:0000313" key="2">
    <source>
        <dbReference type="Proteomes" id="UP001215280"/>
    </source>
</evidence>
<dbReference type="AlphaFoldDB" id="A0AAD7JKL1"/>
<protein>
    <submittedName>
        <fullName evidence="1">Uncharacterized protein</fullName>
    </submittedName>
</protein>
<name>A0AAD7JKL1_9AGAR</name>
<feature type="non-terminal residue" evidence="1">
    <location>
        <position position="114"/>
    </location>
</feature>
<evidence type="ECO:0000313" key="1">
    <source>
        <dbReference type="EMBL" id="KAJ7765891.1"/>
    </source>
</evidence>
<gene>
    <name evidence="1" type="ORF">DFH07DRAFT_737424</name>
</gene>
<proteinExistence type="predicted"/>
<keyword evidence="2" id="KW-1185">Reference proteome</keyword>
<dbReference type="EMBL" id="JARJLG010000034">
    <property type="protein sequence ID" value="KAJ7765891.1"/>
    <property type="molecule type" value="Genomic_DNA"/>
</dbReference>
<accession>A0AAD7JKL1</accession>
<comment type="caution">
    <text evidence="1">The sequence shown here is derived from an EMBL/GenBank/DDBJ whole genome shotgun (WGS) entry which is preliminary data.</text>
</comment>
<sequence length="114" mass="13447">MTSDSFKRPRIPLLNGHDQEKTHILRVRSPDDALVPVPIGPGIPRRDKPEVYARYCRLMLMIFFKPWRRATDLRTRGQSWEDAFTLFTLTCSPEIKCKMDNMQILHECRDSRDD</sequence>